<dbReference type="Proteomes" id="UP000252733">
    <property type="component" value="Unassembled WGS sequence"/>
</dbReference>
<reference evidence="2 3" key="1">
    <citation type="submission" date="2018-07" db="EMBL/GenBank/DDBJ databases">
        <title>Freshwater and sediment microbial communities from various areas in North America, analyzing microbe dynamics in response to fracking.</title>
        <authorList>
            <person name="Lamendella R."/>
        </authorList>
    </citation>
    <scope>NUCLEOTIDE SEQUENCE [LARGE SCALE GENOMIC DNA]</scope>
    <source>
        <strain evidence="2 3">160A</strain>
    </source>
</reference>
<keyword evidence="3" id="KW-1185">Reference proteome</keyword>
<sequence length="507" mass="57913">MIQRFFITFVFIVCHVAMQGADTLSVSRRAHLWHSDKPAIIRLAQNQPALKQFLPLDRYTEISVNTTIQNNNSLHYHHQGDTHHTLGGEVVGYHKNDRNTLFGKAAYHRQKEKYIRWSQVEDVHRLGPYIIADSTTGTRDYETYLLSGGLSHQTPAGTLGLSASYRAQSSYRTRDPRSYSIISDFKFTAGWALPVGRSNLAALSVTFGRYDQALNIKSYEEGRTDLIYFMYGFGYYNQNLSGSSDNYSTDYKGNNHALEFQFLPIQEEGWFLNTRYASETIDAAYSHRTRGSYKSTDLILTSGYQWKTPAHQYRISLDATHETGQGTEFYYETFIVDTITATTETQLLSKNQKFHKQYSSLSLTGKGWITNNQWTIIPELKSGILFHSSEYRTTPWKTAINQLIIKPSMGIRKNHQQSISTIDIATAWITATSNKLQVAEDNLIVQKTLLPDFQFRSANKFYTQLEAKHIQTMKNQNAWQIKAGCKLLKARGETATKVWLSLGLVLF</sequence>
<evidence type="ECO:0000313" key="3">
    <source>
        <dbReference type="Proteomes" id="UP000252733"/>
    </source>
</evidence>
<accession>A0A368UP73</accession>
<dbReference type="RefSeq" id="WP_114437927.1">
    <property type="nucleotide sequence ID" value="NZ_QPIZ01000030.1"/>
</dbReference>
<dbReference type="AlphaFoldDB" id="A0A368UP73"/>
<name>A0A368UP73_9BACT</name>
<protein>
    <recommendedName>
        <fullName evidence="1">DUF6850 domain-containing protein</fullName>
    </recommendedName>
</protein>
<feature type="domain" description="DUF6850" evidence="1">
    <location>
        <begin position="48"/>
        <end position="505"/>
    </location>
</feature>
<gene>
    <name evidence="2" type="ORF">DFO77_13012</name>
</gene>
<evidence type="ECO:0000313" key="2">
    <source>
        <dbReference type="EMBL" id="RCW29194.1"/>
    </source>
</evidence>
<dbReference type="InterPro" id="IPR049236">
    <property type="entry name" value="DUF6850"/>
</dbReference>
<dbReference type="Pfam" id="PF21012">
    <property type="entry name" value="DUF6850"/>
    <property type="match status" value="1"/>
</dbReference>
<organism evidence="2 3">
    <name type="scientific">Marinilabilia salmonicolor</name>
    <dbReference type="NCBI Taxonomy" id="989"/>
    <lineage>
        <taxon>Bacteria</taxon>
        <taxon>Pseudomonadati</taxon>
        <taxon>Bacteroidota</taxon>
        <taxon>Bacteroidia</taxon>
        <taxon>Marinilabiliales</taxon>
        <taxon>Marinilabiliaceae</taxon>
        <taxon>Marinilabilia</taxon>
    </lineage>
</organism>
<comment type="caution">
    <text evidence="2">The sequence shown here is derived from an EMBL/GenBank/DDBJ whole genome shotgun (WGS) entry which is preliminary data.</text>
</comment>
<dbReference type="EMBL" id="QPIZ01000030">
    <property type="protein sequence ID" value="RCW29194.1"/>
    <property type="molecule type" value="Genomic_DNA"/>
</dbReference>
<proteinExistence type="predicted"/>
<evidence type="ECO:0000259" key="1">
    <source>
        <dbReference type="Pfam" id="PF21012"/>
    </source>
</evidence>